<proteinExistence type="predicted"/>
<protein>
    <recommendedName>
        <fullName evidence="3">STAS/SEC14 domain-containing protein</fullName>
    </recommendedName>
</protein>
<accession>A0ABY6GZ74</accession>
<organism evidence="1 2">
    <name type="scientific">Endozoicomonas euniceicola</name>
    <dbReference type="NCBI Taxonomy" id="1234143"/>
    <lineage>
        <taxon>Bacteria</taxon>
        <taxon>Pseudomonadati</taxon>
        <taxon>Pseudomonadota</taxon>
        <taxon>Gammaproteobacteria</taxon>
        <taxon>Oceanospirillales</taxon>
        <taxon>Endozoicomonadaceae</taxon>
        <taxon>Endozoicomonas</taxon>
    </lineage>
</organism>
<reference evidence="1" key="1">
    <citation type="submission" date="2022-10" db="EMBL/GenBank/DDBJ databases">
        <title>Completed Genome Sequence of two octocoral isolated bacterium, Endozoicomonas euniceicola EF212T and Endozoicomonas gorgoniicola PS125T.</title>
        <authorList>
            <person name="Chiou Y.-J."/>
            <person name="Chen Y.-H."/>
        </authorList>
    </citation>
    <scope>NUCLEOTIDE SEQUENCE</scope>
    <source>
        <strain evidence="1">EF212</strain>
    </source>
</reference>
<dbReference type="Proteomes" id="UP001163255">
    <property type="component" value="Chromosome"/>
</dbReference>
<dbReference type="EMBL" id="CP103300">
    <property type="protein sequence ID" value="UYM17867.1"/>
    <property type="molecule type" value="Genomic_DNA"/>
</dbReference>
<sequence length="130" mass="14968">MPSIQMTGWPMVSVRFKRHASDQDVQQWLSELSAYLDKRQPFSMVIEAKPESRFSPEARKNFGLWFKENRVLLGRYCCGVARIVGSATEGERMVSENMKKAMPFPMVAMADCNEARKWAESVQDEKTIMI</sequence>
<name>A0ABY6GZ74_9GAMM</name>
<evidence type="ECO:0000313" key="1">
    <source>
        <dbReference type="EMBL" id="UYM17867.1"/>
    </source>
</evidence>
<evidence type="ECO:0000313" key="2">
    <source>
        <dbReference type="Proteomes" id="UP001163255"/>
    </source>
</evidence>
<evidence type="ECO:0008006" key="3">
    <source>
        <dbReference type="Google" id="ProtNLM"/>
    </source>
</evidence>
<keyword evidence="2" id="KW-1185">Reference proteome</keyword>
<gene>
    <name evidence="1" type="ORF">NX720_08160</name>
</gene>
<dbReference type="RefSeq" id="WP_262600609.1">
    <property type="nucleotide sequence ID" value="NZ_CP103300.1"/>
</dbReference>